<dbReference type="InParanoid" id="A7SZF7"/>
<name>A7SZF7_NEMVE</name>
<protein>
    <recommendedName>
        <fullName evidence="4">Vacuolar protein sorting-associated protein 13 DH-like domain-containing protein</fullName>
    </recommendedName>
</protein>
<evidence type="ECO:0000313" key="3">
    <source>
        <dbReference type="Proteomes" id="UP000001593"/>
    </source>
</evidence>
<dbReference type="OMA" id="IKEHFDC"/>
<dbReference type="eggNOG" id="KOG1809">
    <property type="taxonomic scope" value="Eukaryota"/>
</dbReference>
<feature type="compositionally biased region" description="Basic and acidic residues" evidence="1">
    <location>
        <begin position="647"/>
        <end position="672"/>
    </location>
</feature>
<dbReference type="EMBL" id="DS469965">
    <property type="protein sequence ID" value="EDO30907.1"/>
    <property type="molecule type" value="Genomic_DNA"/>
</dbReference>
<proteinExistence type="predicted"/>
<dbReference type="Proteomes" id="UP000001593">
    <property type="component" value="Unassembled WGS sequence"/>
</dbReference>
<dbReference type="HOGENOM" id="CLU_255463_0_0_1"/>
<feature type="region of interest" description="Disordered" evidence="1">
    <location>
        <begin position="359"/>
        <end position="378"/>
    </location>
</feature>
<accession>A7SZF7</accession>
<dbReference type="PANTHER" id="PTHR12517:SF0">
    <property type="entry name" value="INTERMEMBRANE LIPID TRANSFER PROTEIN VPS13B"/>
    <property type="match status" value="1"/>
</dbReference>
<feature type="compositionally biased region" description="Basic and acidic residues" evidence="1">
    <location>
        <begin position="469"/>
        <end position="479"/>
    </location>
</feature>
<evidence type="ECO:0000313" key="2">
    <source>
        <dbReference type="EMBL" id="EDO30907.1"/>
    </source>
</evidence>
<gene>
    <name evidence="2" type="ORF">NEMVEDRAFT_v1g248208</name>
</gene>
<evidence type="ECO:0000256" key="1">
    <source>
        <dbReference type="SAM" id="MobiDB-lite"/>
    </source>
</evidence>
<feature type="region of interest" description="Disordered" evidence="1">
    <location>
        <begin position="615"/>
        <end position="682"/>
    </location>
</feature>
<feature type="compositionally biased region" description="Polar residues" evidence="1">
    <location>
        <begin position="481"/>
        <end position="491"/>
    </location>
</feature>
<dbReference type="PhylomeDB" id="A7SZF7"/>
<keyword evidence="3" id="KW-1185">Reference proteome</keyword>
<sequence>MTTQVDTDESLILPSRHALSYCWRSPRSARLEPRLHVCIEAEGNWRWSEPFDIDGVGVCARTINHRLHSATLFIDVRPLSGVQKQVIIRGTLQISSKLSINVDLQILRHPSITDSINSKPTQQVCDSFSLTPHTTLPSYVVSHAGLAGMRVRIPNCTTWSEILPLDQMERDGGSKSQHLVVQLLGVKDFETYCMWYHVTMTPYEQLQVLSDMMESMSRQYSQITLSPLFVMRSHLPEPVLMNVLTVNTSVTSSLPVTGQGKEQEILNLPPNCWHHLTFQFASGGRSSSPAVPLNSTLIDLANKVNPETCDDAVKPLDSVWPYCRKNFSERRIQDDVMPSPKGTTQPPLVRYVTSPRRASDHVAPESRITGPGRVSPDITPQEIQIPDVQLQCRVVKKWEDLSTLLIDIIPWCLLVNNTVDTVSIRDCETGVVIELPASQTVAPHKFQGKVQFGVTFPGTSSKSWSRTMDFPHKQQDKPASRGQQDSTTTPDHVTVSVAQVTSTGQPVAALWLMTSRTCYGVLVVSLEEQYCVINQTCQELRVYSVLTAGGTKVSTEQFTSERAMTIQDACDVSVPIRCWDVAATSALVLDEGGNAQLGEASPLLCLSLDQSKQSKQTRQTGNNEAGVHSREDEDLFSSGLEPGHTVHKLDKQVEDHTNSKPGLDERCSKDVESVPAATSDISHQGDPVWSCPVFVSSGTKRSMVGATLSRDKTTLPLVLTTQTCGGIVHIIVAVDHSPRFILYNDCPFTLQFGQATPPQSPSYRKGSPEKIVVMEQMDPMYVVPEIGAFSSMHYEFPVVREWFKTSSEVQKFPDVHIQGLYNVTVSEILEGPEAAVQPGLTTEVPQGWSHGFDINIPGRFPVNLPGRGRVTVTVNKSRLSTVVRITPYNDEHEYDSLAPVPSFTTFDVEVVVTQLGFCLIDEVTHLRRPYEVVRATVDGLTLKHSLIPKKSSDSALPEFSMSIAGLQLDNQLEDDLYEFAVIVLPTVTLEGDHGSAPKRSPKEAGLLKPVFKLIARYEPGCEGSSAFLESVDLALEPLTVYIEDTFIYRLVTIAETFLPPVRKLDELTSVNDILILAQPSLNPTMVGLLRIHPITIHLTLHASIKLFIAMDDTPLYFGELQLSPVYTQSSALAQKIFYHYLSAAVFKVGWVLGSLELLGSPAGLIRNFTQGLSDFFYLPYDGLTRGPGAFVSGMSRGLSSFVRHFSAGALTSVTNLATSISRNLDRLCMDEQHSRLLEEHRCHRPTRLVTGLTQGLSGFGLSLLGAIAGVVDQPIQGIQRASDMRSAASGVIAGVGKGLLGVVTKPLGGAMELVSQTGQGILQGSGLSWLPTRRHRVGESLVTNVRNSHLKFVWKVLHFQSEPSLLLCLDATIVTSPSGHGYSGSILLTPNTVYIVSTESDTIEQSLNIRDTEIRADERDNKTVVITTQQAGFSDDDVSEVPDAGDPERLKQFLRDAQNFARATAGIAADSPDAMYCSRFVAVVDPLLRQIVISQFKVAKARCIAETQL</sequence>
<reference evidence="2 3" key="1">
    <citation type="journal article" date="2007" name="Science">
        <title>Sea anemone genome reveals ancestral eumetazoan gene repertoire and genomic organization.</title>
        <authorList>
            <person name="Putnam N.H."/>
            <person name="Srivastava M."/>
            <person name="Hellsten U."/>
            <person name="Dirks B."/>
            <person name="Chapman J."/>
            <person name="Salamov A."/>
            <person name="Terry A."/>
            <person name="Shapiro H."/>
            <person name="Lindquist E."/>
            <person name="Kapitonov V.V."/>
            <person name="Jurka J."/>
            <person name="Genikhovich G."/>
            <person name="Grigoriev I.V."/>
            <person name="Lucas S.M."/>
            <person name="Steele R.E."/>
            <person name="Finnerty J.R."/>
            <person name="Technau U."/>
            <person name="Martindale M.Q."/>
            <person name="Rokhsar D.S."/>
        </authorList>
    </citation>
    <scope>NUCLEOTIDE SEQUENCE [LARGE SCALE GENOMIC DNA]</scope>
    <source>
        <strain evidence="3">CH2 X CH6</strain>
    </source>
</reference>
<dbReference type="STRING" id="45351.A7SZF7"/>
<organism evidence="2 3">
    <name type="scientific">Nematostella vectensis</name>
    <name type="common">Starlet sea anemone</name>
    <dbReference type="NCBI Taxonomy" id="45351"/>
    <lineage>
        <taxon>Eukaryota</taxon>
        <taxon>Metazoa</taxon>
        <taxon>Cnidaria</taxon>
        <taxon>Anthozoa</taxon>
        <taxon>Hexacorallia</taxon>
        <taxon>Actiniaria</taxon>
        <taxon>Edwardsiidae</taxon>
        <taxon>Nematostella</taxon>
    </lineage>
</organism>
<dbReference type="InterPro" id="IPR039782">
    <property type="entry name" value="VPS13B"/>
</dbReference>
<dbReference type="PANTHER" id="PTHR12517">
    <property type="entry name" value="VACUOLAR PROTEIN SORTING-ASSOCIATED PROTEIN 13B"/>
    <property type="match status" value="1"/>
</dbReference>
<feature type="region of interest" description="Disordered" evidence="1">
    <location>
        <begin position="460"/>
        <end position="491"/>
    </location>
</feature>
<evidence type="ECO:0008006" key="4">
    <source>
        <dbReference type="Google" id="ProtNLM"/>
    </source>
</evidence>